<dbReference type="Gene3D" id="3.20.20.100">
    <property type="entry name" value="NADP-dependent oxidoreductase domain"/>
    <property type="match status" value="1"/>
</dbReference>
<evidence type="ECO:0000259" key="2">
    <source>
        <dbReference type="Pfam" id="PF00248"/>
    </source>
</evidence>
<dbReference type="KEGG" id="brb:EH207_06095"/>
<evidence type="ECO:0000256" key="1">
    <source>
        <dbReference type="ARBA" id="ARBA00023002"/>
    </source>
</evidence>
<dbReference type="SUPFAM" id="SSF51430">
    <property type="entry name" value="NAD(P)-linked oxidoreductase"/>
    <property type="match status" value="1"/>
</dbReference>
<dbReference type="PANTHER" id="PTHR43364">
    <property type="entry name" value="NADH-SPECIFIC METHYLGLYOXAL REDUCTASE-RELATED"/>
    <property type="match status" value="1"/>
</dbReference>
<evidence type="ECO:0000313" key="4">
    <source>
        <dbReference type="Proteomes" id="UP000299580"/>
    </source>
</evidence>
<dbReference type="EMBL" id="CP034035">
    <property type="protein sequence ID" value="QCR08127.1"/>
    <property type="molecule type" value="Genomic_DNA"/>
</dbReference>
<evidence type="ECO:0000313" key="3">
    <source>
        <dbReference type="EMBL" id="QCR08127.1"/>
    </source>
</evidence>
<dbReference type="Proteomes" id="UP000299580">
    <property type="component" value="Chromosome"/>
</dbReference>
<dbReference type="InterPro" id="IPR036812">
    <property type="entry name" value="NAD(P)_OxRdtase_dom_sf"/>
</dbReference>
<dbReference type="AlphaFoldDB" id="A0A4P8QMG0"/>
<organism evidence="3 4">
    <name type="scientific">Brenneria rubrifaciens</name>
    <dbReference type="NCBI Taxonomy" id="55213"/>
    <lineage>
        <taxon>Bacteria</taxon>
        <taxon>Pseudomonadati</taxon>
        <taxon>Pseudomonadota</taxon>
        <taxon>Gammaproteobacteria</taxon>
        <taxon>Enterobacterales</taxon>
        <taxon>Pectobacteriaceae</taxon>
        <taxon>Brenneria</taxon>
    </lineage>
</organism>
<dbReference type="RefSeq" id="WP_137713182.1">
    <property type="nucleotide sequence ID" value="NZ_CP034035.1"/>
</dbReference>
<dbReference type="InterPro" id="IPR023210">
    <property type="entry name" value="NADP_OxRdtase_dom"/>
</dbReference>
<sequence length="285" mass="32364">MVNISAKNLCFGTMTFGNKGIFSRIGSNQTNNSIELVRLFYDAGIRRFDTAYGYSDGASEHMLGNALKSYSNVYICSKVSKSINGNKSIDLSYRNIINSCMMSLKNLKVDRINLFLLHGFDSSVNIAESISALEWLCDHQMIAEYGVSNFTGYQLAQAIELGTERFTSVQYKCSFLERNYTWDMLDLVIRKRIHFYGYSILGGGLLTGKYIHCPTNDRYRFNRLGIKIEDDFIKKTKKLYNLAQAINIPIEKLAIQSVMADLDYIIIGASNIKQAEYLLEILLNE</sequence>
<keyword evidence="1" id="KW-0560">Oxidoreductase</keyword>
<accession>A0A4P8QMG0</accession>
<reference evidence="3 4" key="1">
    <citation type="submission" date="2018-11" db="EMBL/GenBank/DDBJ databases">
        <title>Genome sequences of Brenneria nigrifluens and Brenneria rubrifaciens.</title>
        <authorList>
            <person name="Poret-Peterson A.T."/>
            <person name="McClean A.E."/>
            <person name="Kluepfel D.A."/>
        </authorList>
    </citation>
    <scope>NUCLEOTIDE SEQUENCE [LARGE SCALE GENOMIC DNA]</scope>
    <source>
        <strain evidence="3 4">6D370</strain>
    </source>
</reference>
<dbReference type="InterPro" id="IPR050523">
    <property type="entry name" value="AKR_Detox_Biosynth"/>
</dbReference>
<feature type="domain" description="NADP-dependent oxidoreductase" evidence="2">
    <location>
        <begin position="9"/>
        <end position="282"/>
    </location>
</feature>
<keyword evidence="4" id="KW-1185">Reference proteome</keyword>
<dbReference type="OrthoDB" id="9772407at2"/>
<gene>
    <name evidence="3" type="ORF">EH207_06095</name>
</gene>
<dbReference type="GO" id="GO:0016491">
    <property type="term" value="F:oxidoreductase activity"/>
    <property type="evidence" value="ECO:0007669"/>
    <property type="project" value="UniProtKB-KW"/>
</dbReference>
<protein>
    <submittedName>
        <fullName evidence="3">Aldo/keto reductase</fullName>
    </submittedName>
</protein>
<dbReference type="PANTHER" id="PTHR43364:SF4">
    <property type="entry name" value="NAD(P)-LINKED OXIDOREDUCTASE SUPERFAMILY PROTEIN"/>
    <property type="match status" value="1"/>
</dbReference>
<name>A0A4P8QMG0_9GAMM</name>
<proteinExistence type="predicted"/>
<dbReference type="Pfam" id="PF00248">
    <property type="entry name" value="Aldo_ket_red"/>
    <property type="match status" value="1"/>
</dbReference>